<keyword evidence="3 8" id="KW-0547">Nucleotide-binding</keyword>
<dbReference type="GO" id="GO:0004830">
    <property type="term" value="F:tryptophan-tRNA ligase activity"/>
    <property type="evidence" value="ECO:0007669"/>
    <property type="project" value="UniProtKB-UniRule"/>
</dbReference>
<dbReference type="AlphaFoldDB" id="A0A9D2BG24"/>
<dbReference type="InterPro" id="IPR024109">
    <property type="entry name" value="Trp-tRNA-ligase_bac-type"/>
</dbReference>
<dbReference type="NCBIfam" id="TIGR00233">
    <property type="entry name" value="trpS"/>
    <property type="match status" value="1"/>
</dbReference>
<keyword evidence="4 8" id="KW-0067">ATP-binding</keyword>
<dbReference type="Proteomes" id="UP000886740">
    <property type="component" value="Unassembled WGS sequence"/>
</dbReference>
<dbReference type="Gene3D" id="3.40.50.620">
    <property type="entry name" value="HUPs"/>
    <property type="match status" value="1"/>
</dbReference>
<keyword evidence="8" id="KW-0963">Cytoplasm</keyword>
<dbReference type="GO" id="GO:0006436">
    <property type="term" value="P:tryptophanyl-tRNA aminoacylation"/>
    <property type="evidence" value="ECO:0007669"/>
    <property type="project" value="UniProtKB-UniRule"/>
</dbReference>
<feature type="binding site" evidence="8">
    <location>
        <position position="151"/>
    </location>
    <ligand>
        <name>L-tryptophan</name>
        <dbReference type="ChEBI" id="CHEBI:57912"/>
    </ligand>
</feature>
<evidence type="ECO:0000256" key="5">
    <source>
        <dbReference type="ARBA" id="ARBA00022917"/>
    </source>
</evidence>
<protein>
    <recommendedName>
        <fullName evidence="8">Tryptophan--tRNA ligase</fullName>
        <ecNumber evidence="8">6.1.1.2</ecNumber>
    </recommendedName>
    <alternativeName>
        <fullName evidence="8">Tryptophanyl-tRNA synthetase</fullName>
        <shortName evidence="8">TrpRS</shortName>
    </alternativeName>
</protein>
<keyword evidence="6 8" id="KW-0030">Aminoacyl-tRNA synthetase</keyword>
<dbReference type="EMBL" id="DXEL01000030">
    <property type="protein sequence ID" value="HIX74142.1"/>
    <property type="molecule type" value="Genomic_DNA"/>
</dbReference>
<evidence type="ECO:0000256" key="2">
    <source>
        <dbReference type="ARBA" id="ARBA00022598"/>
    </source>
</evidence>
<dbReference type="InterPro" id="IPR002305">
    <property type="entry name" value="aa-tRNA-synth_Ic"/>
</dbReference>
<comment type="subunit">
    <text evidence="8">Homodimer.</text>
</comment>
<feature type="binding site" evidence="8">
    <location>
        <begin position="9"/>
        <end position="11"/>
    </location>
    <ligand>
        <name>ATP</name>
        <dbReference type="ChEBI" id="CHEBI:30616"/>
    </ligand>
</feature>
<evidence type="ECO:0000313" key="11">
    <source>
        <dbReference type="Proteomes" id="UP000886740"/>
    </source>
</evidence>
<feature type="binding site" evidence="8">
    <location>
        <begin position="212"/>
        <end position="216"/>
    </location>
    <ligand>
        <name>ATP</name>
        <dbReference type="ChEBI" id="CHEBI:30616"/>
    </ligand>
</feature>
<comment type="subcellular location">
    <subcellularLocation>
        <location evidence="8">Cytoplasm</location>
    </subcellularLocation>
</comment>
<feature type="binding site" evidence="8">
    <location>
        <begin position="17"/>
        <end position="18"/>
    </location>
    <ligand>
        <name>ATP</name>
        <dbReference type="ChEBI" id="CHEBI:30616"/>
    </ligand>
</feature>
<dbReference type="CDD" id="cd00806">
    <property type="entry name" value="TrpRS_core"/>
    <property type="match status" value="1"/>
</dbReference>
<dbReference type="InterPro" id="IPR050203">
    <property type="entry name" value="Trp-tRNA_synthetase"/>
</dbReference>
<dbReference type="PANTHER" id="PTHR43766:SF1">
    <property type="entry name" value="TRYPTOPHAN--TRNA LIGASE, MITOCHONDRIAL"/>
    <property type="match status" value="1"/>
</dbReference>
<feature type="short sequence motif" description="'KMSKS' region" evidence="8">
    <location>
        <begin position="212"/>
        <end position="216"/>
    </location>
</feature>
<dbReference type="PRINTS" id="PR01039">
    <property type="entry name" value="TRNASYNTHTRP"/>
</dbReference>
<comment type="caution">
    <text evidence="10">The sequence shown here is derived from an EMBL/GenBank/DDBJ whole genome shotgun (WGS) entry which is preliminary data.</text>
</comment>
<dbReference type="InterPro" id="IPR014729">
    <property type="entry name" value="Rossmann-like_a/b/a_fold"/>
</dbReference>
<feature type="binding site" evidence="8">
    <location>
        <position position="204"/>
    </location>
    <ligand>
        <name>ATP</name>
        <dbReference type="ChEBI" id="CHEBI:30616"/>
    </ligand>
</feature>
<dbReference type="PROSITE" id="PS00178">
    <property type="entry name" value="AA_TRNA_LIGASE_I"/>
    <property type="match status" value="1"/>
</dbReference>
<dbReference type="InterPro" id="IPR002306">
    <property type="entry name" value="Trp-tRNA-ligase"/>
</dbReference>
<evidence type="ECO:0000256" key="8">
    <source>
        <dbReference type="HAMAP-Rule" id="MF_00140"/>
    </source>
</evidence>
<comment type="catalytic activity">
    <reaction evidence="7 8">
        <text>tRNA(Trp) + L-tryptophan + ATP = L-tryptophyl-tRNA(Trp) + AMP + diphosphate + H(+)</text>
        <dbReference type="Rhea" id="RHEA:24080"/>
        <dbReference type="Rhea" id="RHEA-COMP:9671"/>
        <dbReference type="Rhea" id="RHEA-COMP:9705"/>
        <dbReference type="ChEBI" id="CHEBI:15378"/>
        <dbReference type="ChEBI" id="CHEBI:30616"/>
        <dbReference type="ChEBI" id="CHEBI:33019"/>
        <dbReference type="ChEBI" id="CHEBI:57912"/>
        <dbReference type="ChEBI" id="CHEBI:78442"/>
        <dbReference type="ChEBI" id="CHEBI:78535"/>
        <dbReference type="ChEBI" id="CHEBI:456215"/>
        <dbReference type="EC" id="6.1.1.2"/>
    </reaction>
</comment>
<evidence type="ECO:0000256" key="1">
    <source>
        <dbReference type="ARBA" id="ARBA00005594"/>
    </source>
</evidence>
<evidence type="ECO:0000256" key="7">
    <source>
        <dbReference type="ARBA" id="ARBA00049929"/>
    </source>
</evidence>
<dbReference type="PANTHER" id="PTHR43766">
    <property type="entry name" value="TRYPTOPHAN--TRNA LIGASE, MITOCHONDRIAL"/>
    <property type="match status" value="1"/>
</dbReference>
<dbReference type="EC" id="6.1.1.2" evidence="8"/>
<evidence type="ECO:0000313" key="10">
    <source>
        <dbReference type="EMBL" id="HIX74142.1"/>
    </source>
</evidence>
<dbReference type="InterPro" id="IPR001412">
    <property type="entry name" value="aa-tRNA-synth_I_CS"/>
</dbReference>
<dbReference type="Pfam" id="PF00579">
    <property type="entry name" value="tRNA-synt_1b"/>
    <property type="match status" value="1"/>
</dbReference>
<feature type="short sequence motif" description="'HIGH' region" evidence="8">
    <location>
        <begin position="10"/>
        <end position="18"/>
    </location>
</feature>
<dbReference type="Gene3D" id="1.10.240.10">
    <property type="entry name" value="Tyrosyl-Transfer RNA Synthetase"/>
    <property type="match status" value="1"/>
</dbReference>
<name>A0A9D2BG24_9BACT</name>
<keyword evidence="2 8" id="KW-0436">Ligase</keyword>
<dbReference type="HAMAP" id="MF_00140_B">
    <property type="entry name" value="Trp_tRNA_synth_B"/>
    <property type="match status" value="1"/>
</dbReference>
<keyword evidence="5 8" id="KW-0648">Protein biosynthesis</keyword>
<dbReference type="GO" id="GO:0005829">
    <property type="term" value="C:cytosol"/>
    <property type="evidence" value="ECO:0007669"/>
    <property type="project" value="TreeGrafter"/>
</dbReference>
<accession>A0A9D2BG24</accession>
<proteinExistence type="inferred from homology"/>
<evidence type="ECO:0000256" key="6">
    <source>
        <dbReference type="ARBA" id="ARBA00023146"/>
    </source>
</evidence>
<dbReference type="GO" id="GO:0005524">
    <property type="term" value="F:ATP binding"/>
    <property type="evidence" value="ECO:0007669"/>
    <property type="project" value="UniProtKB-UniRule"/>
</dbReference>
<evidence type="ECO:0000256" key="4">
    <source>
        <dbReference type="ARBA" id="ARBA00022840"/>
    </source>
</evidence>
<organism evidence="10 11">
    <name type="scientific">Candidatus Parabacteroides intestinipullorum</name>
    <dbReference type="NCBI Taxonomy" id="2838723"/>
    <lineage>
        <taxon>Bacteria</taxon>
        <taxon>Pseudomonadati</taxon>
        <taxon>Bacteroidota</taxon>
        <taxon>Bacteroidia</taxon>
        <taxon>Bacteroidales</taxon>
        <taxon>Tannerellaceae</taxon>
        <taxon>Parabacteroides</taxon>
    </lineage>
</organism>
<evidence type="ECO:0000256" key="9">
    <source>
        <dbReference type="RuleBase" id="RU363036"/>
    </source>
</evidence>
<feature type="binding site" evidence="8">
    <location>
        <begin position="163"/>
        <end position="165"/>
    </location>
    <ligand>
        <name>ATP</name>
        <dbReference type="ChEBI" id="CHEBI:30616"/>
    </ligand>
</feature>
<reference evidence="10" key="2">
    <citation type="submission" date="2021-04" db="EMBL/GenBank/DDBJ databases">
        <authorList>
            <person name="Gilroy R."/>
        </authorList>
    </citation>
    <scope>NUCLEOTIDE SEQUENCE</scope>
    <source>
        <strain evidence="10">ChiGjej6B6-14162</strain>
    </source>
</reference>
<evidence type="ECO:0000256" key="3">
    <source>
        <dbReference type="ARBA" id="ARBA00022741"/>
    </source>
</evidence>
<reference evidence="10" key="1">
    <citation type="journal article" date="2021" name="PeerJ">
        <title>Extensive microbial diversity within the chicken gut microbiome revealed by metagenomics and culture.</title>
        <authorList>
            <person name="Gilroy R."/>
            <person name="Ravi A."/>
            <person name="Getino M."/>
            <person name="Pursley I."/>
            <person name="Horton D.L."/>
            <person name="Alikhan N.F."/>
            <person name="Baker D."/>
            <person name="Gharbi K."/>
            <person name="Hall N."/>
            <person name="Watson M."/>
            <person name="Adriaenssens E.M."/>
            <person name="Foster-Nyarko E."/>
            <person name="Jarju S."/>
            <person name="Secka A."/>
            <person name="Antonio M."/>
            <person name="Oren A."/>
            <person name="Chaudhuri R.R."/>
            <person name="La Ragione R."/>
            <person name="Hildebrand F."/>
            <person name="Pallen M.J."/>
        </authorList>
    </citation>
    <scope>NUCLEOTIDE SEQUENCE</scope>
    <source>
        <strain evidence="10">ChiGjej6B6-14162</strain>
    </source>
</reference>
<comment type="similarity">
    <text evidence="1 8 9">Belongs to the class-I aminoacyl-tRNA synthetase family.</text>
</comment>
<sequence length="347" mass="39423">METVVSGIRPTGNLHLGNYFGAVKSFLQMQNEYNCYFFIADWHSLTTHPHPDNIRNSVKTILSEYLACGIDPEKATIYVQSDVPEVVELYLYLNMNAGIGELMRTTSFKDKARKQLRLDNEKDMEREIFNEGNKHSVSAGLLTYPTLMAADIIIHKAVKVPVGKDQEQNMEMARRFARRFNSTYGVEFFPEPASFHLGERSVKVPGLDGSGKMGKSEGNAIYLVDDEKTIRKKVMKAVTDAGPTEPNSVKPEPIANLFTMMEIVSSKDTYDYFNEKYNNCEIRYGDMKKQLAEDINNFCAPIRERILDIQNNDELLMKVIKAGAEKSRESAAKTLNEVRQIIGFRPY</sequence>
<dbReference type="FunFam" id="1.10.240.10:FF:000005">
    <property type="entry name" value="Tryptophan--tRNA ligase"/>
    <property type="match status" value="1"/>
</dbReference>
<dbReference type="SUPFAM" id="SSF52374">
    <property type="entry name" value="Nucleotidylyl transferase"/>
    <property type="match status" value="1"/>
</dbReference>
<comment type="function">
    <text evidence="8">Catalyzes the attachment of tryptophan to tRNA(Trp).</text>
</comment>
<gene>
    <name evidence="8 10" type="primary">trpS</name>
    <name evidence="10" type="ORF">H9977_03755</name>
</gene>